<name>A0A9Q1GJT2_9CARY</name>
<evidence type="ECO:0000256" key="1">
    <source>
        <dbReference type="SAM" id="MobiDB-lite"/>
    </source>
</evidence>
<dbReference type="EMBL" id="JAKOGI010003339">
    <property type="protein sequence ID" value="KAJ8420567.1"/>
    <property type="molecule type" value="Genomic_DNA"/>
</dbReference>
<sequence length="152" mass="17562">MRKLDWGPVKAWLRDNDQRLLRAQASRPTDSPANPMLAGGPSRGRAASFPSFRGTMQAAEYVKDNLRWSKRETSSLPYYPKFNHIVAMQFAYATDILEMVQAVLYAMVISEAARLRLIRRETGESLMLDLRKRRWDVIEAWLLFIEDKLTDA</sequence>
<proteinExistence type="predicted"/>
<feature type="region of interest" description="Disordered" evidence="1">
    <location>
        <begin position="23"/>
        <end position="43"/>
    </location>
</feature>
<accession>A0A9Q1GJT2</accession>
<comment type="caution">
    <text evidence="2">The sequence shown here is derived from an EMBL/GenBank/DDBJ whole genome shotgun (WGS) entry which is preliminary data.</text>
</comment>
<protein>
    <submittedName>
        <fullName evidence="2">Uncharacterized protein</fullName>
    </submittedName>
</protein>
<evidence type="ECO:0000313" key="2">
    <source>
        <dbReference type="EMBL" id="KAJ8420567.1"/>
    </source>
</evidence>
<gene>
    <name evidence="2" type="ORF">Cgig2_011055</name>
</gene>
<dbReference type="Proteomes" id="UP001153076">
    <property type="component" value="Unassembled WGS sequence"/>
</dbReference>
<reference evidence="2" key="1">
    <citation type="submission" date="2022-04" db="EMBL/GenBank/DDBJ databases">
        <title>Carnegiea gigantea Genome sequencing and assembly v2.</title>
        <authorList>
            <person name="Copetti D."/>
            <person name="Sanderson M.J."/>
            <person name="Burquez A."/>
            <person name="Wojciechowski M.F."/>
        </authorList>
    </citation>
    <scope>NUCLEOTIDE SEQUENCE</scope>
    <source>
        <strain evidence="2">SGP5-SGP5p</strain>
        <tissue evidence="2">Aerial part</tissue>
    </source>
</reference>
<keyword evidence="3" id="KW-1185">Reference proteome</keyword>
<dbReference type="AlphaFoldDB" id="A0A9Q1GJT2"/>
<organism evidence="2 3">
    <name type="scientific">Carnegiea gigantea</name>
    <dbReference type="NCBI Taxonomy" id="171969"/>
    <lineage>
        <taxon>Eukaryota</taxon>
        <taxon>Viridiplantae</taxon>
        <taxon>Streptophyta</taxon>
        <taxon>Embryophyta</taxon>
        <taxon>Tracheophyta</taxon>
        <taxon>Spermatophyta</taxon>
        <taxon>Magnoliopsida</taxon>
        <taxon>eudicotyledons</taxon>
        <taxon>Gunneridae</taxon>
        <taxon>Pentapetalae</taxon>
        <taxon>Caryophyllales</taxon>
        <taxon>Cactineae</taxon>
        <taxon>Cactaceae</taxon>
        <taxon>Cactoideae</taxon>
        <taxon>Echinocereeae</taxon>
        <taxon>Carnegiea</taxon>
    </lineage>
</organism>
<evidence type="ECO:0000313" key="3">
    <source>
        <dbReference type="Proteomes" id="UP001153076"/>
    </source>
</evidence>